<dbReference type="Proteomes" id="UP000248703">
    <property type="component" value="Unassembled WGS sequence"/>
</dbReference>
<dbReference type="InterPro" id="IPR007621">
    <property type="entry name" value="TPM_dom"/>
</dbReference>
<dbReference type="PANTHER" id="PTHR30373:SF2">
    <property type="entry name" value="UPF0603 PROTEIN YGCG"/>
    <property type="match status" value="1"/>
</dbReference>
<feature type="transmembrane region" description="Helical" evidence="1">
    <location>
        <begin position="195"/>
        <end position="214"/>
    </location>
</feature>
<keyword evidence="1" id="KW-0812">Transmembrane</keyword>
<dbReference type="PANTHER" id="PTHR30373">
    <property type="entry name" value="UPF0603 PROTEIN YGCG"/>
    <property type="match status" value="1"/>
</dbReference>
<evidence type="ECO:0000259" key="2">
    <source>
        <dbReference type="Pfam" id="PF04536"/>
    </source>
</evidence>
<comment type="caution">
    <text evidence="3">The sequence shown here is derived from an EMBL/GenBank/DDBJ whole genome shotgun (WGS) entry which is preliminary data.</text>
</comment>
<gene>
    <name evidence="3" type="ORF">LY08_01553</name>
</gene>
<sequence>MISKQFSVFRNQSRILLKKGLIQLVVLIALLSFGQVSAQYKIPEKPTKANPDAVYDYLGLLTKSQKQALENKLVKYSDTTSTQIVIAIIPSTEGEYINYLGAQWGEQWGIGGSAKKDNGVFILLAKDDRKINISTGEGVEHLLTDVMCSRIIEYDIIPYFKQNDYFGGLNNGVDAIIDTLLGEYQGTRQSQSQGFPVGVIFFLIIVFIIILISISKNRRGGNGTDSFGGGRNTTRDIIEAIILSNSGRGGYRSGSGGFGGSSGGGFGGGGFGGGFGGGGFGGGGASGGW</sequence>
<reference evidence="3 4" key="1">
    <citation type="submission" date="2018-06" db="EMBL/GenBank/DDBJ databases">
        <title>Genomic Encyclopedia of Archaeal and Bacterial Type Strains, Phase II (KMG-II): from individual species to whole genera.</title>
        <authorList>
            <person name="Goeker M."/>
        </authorList>
    </citation>
    <scope>NUCLEOTIDE SEQUENCE [LARGE SCALE GENOMIC DNA]</scope>
    <source>
        <strain evidence="3 4">DSM 24464</strain>
    </source>
</reference>
<organism evidence="3 4">
    <name type="scientific">Olleya aquimaris</name>
    <dbReference type="NCBI Taxonomy" id="639310"/>
    <lineage>
        <taxon>Bacteria</taxon>
        <taxon>Pseudomonadati</taxon>
        <taxon>Bacteroidota</taxon>
        <taxon>Flavobacteriia</taxon>
        <taxon>Flavobacteriales</taxon>
        <taxon>Flavobacteriaceae</taxon>
    </lineage>
</organism>
<proteinExistence type="predicted"/>
<protein>
    <recommendedName>
        <fullName evidence="2">TPM domain-containing protein</fullName>
    </recommendedName>
</protein>
<keyword evidence="1" id="KW-1133">Transmembrane helix</keyword>
<evidence type="ECO:0000313" key="3">
    <source>
        <dbReference type="EMBL" id="RAJ15200.1"/>
    </source>
</evidence>
<dbReference type="Gene3D" id="3.10.310.50">
    <property type="match status" value="1"/>
</dbReference>
<keyword evidence="1" id="KW-0472">Membrane</keyword>
<dbReference type="Pfam" id="PF04536">
    <property type="entry name" value="TPM_phosphatase"/>
    <property type="match status" value="1"/>
</dbReference>
<evidence type="ECO:0000256" key="1">
    <source>
        <dbReference type="SAM" id="Phobius"/>
    </source>
</evidence>
<accession>A0A327RDZ1</accession>
<dbReference type="AlphaFoldDB" id="A0A327RDZ1"/>
<keyword evidence="4" id="KW-1185">Reference proteome</keyword>
<name>A0A327RDZ1_9FLAO</name>
<evidence type="ECO:0000313" key="4">
    <source>
        <dbReference type="Proteomes" id="UP000248703"/>
    </source>
</evidence>
<dbReference type="EMBL" id="QLLO01000004">
    <property type="protein sequence ID" value="RAJ15200.1"/>
    <property type="molecule type" value="Genomic_DNA"/>
</dbReference>
<feature type="domain" description="TPM" evidence="2">
    <location>
        <begin position="54"/>
        <end position="178"/>
    </location>
</feature>